<dbReference type="Pfam" id="PF00854">
    <property type="entry name" value="PTR2"/>
    <property type="match status" value="1"/>
</dbReference>
<keyword evidence="11 17" id="KW-1133">Transmembrane helix</keyword>
<evidence type="ECO:0000313" key="19">
    <source>
        <dbReference type="Proteomes" id="UP000270230"/>
    </source>
</evidence>
<feature type="compositionally biased region" description="Basic and acidic residues" evidence="16">
    <location>
        <begin position="13"/>
        <end position="30"/>
    </location>
</feature>
<comment type="subcellular location">
    <subcellularLocation>
        <location evidence="1 14">Membrane</location>
        <topology evidence="1 14">Multi-pass membrane protein</topology>
    </subcellularLocation>
</comment>
<evidence type="ECO:0000256" key="6">
    <source>
        <dbReference type="ARBA" id="ARBA00022692"/>
    </source>
</evidence>
<comment type="similarity">
    <text evidence="2 14">Belongs to the major facilitator superfamily. Proton-dependent oligopeptide transporter (POT/PTR) (TC 2.A.17) family.</text>
</comment>
<feature type="transmembrane region" description="Helical" evidence="17">
    <location>
        <begin position="169"/>
        <end position="190"/>
    </location>
</feature>
<dbReference type="OrthoDB" id="8904098at2759"/>
<evidence type="ECO:0000256" key="8">
    <source>
        <dbReference type="ARBA" id="ARBA00022729"/>
    </source>
</evidence>
<dbReference type="InterPro" id="IPR011118">
    <property type="entry name" value="Tannase/feruloyl_esterase"/>
</dbReference>
<dbReference type="InterPro" id="IPR036259">
    <property type="entry name" value="MFS_trans_sf"/>
</dbReference>
<evidence type="ECO:0000256" key="9">
    <source>
        <dbReference type="ARBA" id="ARBA00022801"/>
    </source>
</evidence>
<dbReference type="SUPFAM" id="SSF53474">
    <property type="entry name" value="alpha/beta-Hydrolases"/>
    <property type="match status" value="1"/>
</dbReference>
<evidence type="ECO:0000256" key="13">
    <source>
        <dbReference type="ARBA" id="ARBA00023157"/>
    </source>
</evidence>
<evidence type="ECO:0000256" key="7">
    <source>
        <dbReference type="ARBA" id="ARBA00022723"/>
    </source>
</evidence>
<dbReference type="GO" id="GO:0071916">
    <property type="term" value="F:dipeptide transmembrane transporter activity"/>
    <property type="evidence" value="ECO:0007669"/>
    <property type="project" value="UniProtKB-ARBA"/>
</dbReference>
<dbReference type="SUPFAM" id="SSF103473">
    <property type="entry name" value="MFS general substrate transporter"/>
    <property type="match status" value="1"/>
</dbReference>
<dbReference type="GO" id="GO:0046872">
    <property type="term" value="F:metal ion binding"/>
    <property type="evidence" value="ECO:0007669"/>
    <property type="project" value="UniProtKB-KW"/>
</dbReference>
<dbReference type="AlphaFoldDB" id="A0A3M7CJA1"/>
<dbReference type="InterPro" id="IPR029058">
    <property type="entry name" value="AB_hydrolase_fold"/>
</dbReference>
<dbReference type="Proteomes" id="UP000270230">
    <property type="component" value="Unassembled WGS sequence"/>
</dbReference>
<keyword evidence="10" id="KW-0106">Calcium</keyword>
<proteinExistence type="inferred from homology"/>
<evidence type="ECO:0000256" key="15">
    <source>
        <dbReference type="RuleBase" id="RU361238"/>
    </source>
</evidence>
<evidence type="ECO:0000256" key="10">
    <source>
        <dbReference type="ARBA" id="ARBA00022837"/>
    </source>
</evidence>
<keyword evidence="4 14" id="KW-0813">Transport</keyword>
<evidence type="ECO:0000256" key="17">
    <source>
        <dbReference type="SAM" id="Phobius"/>
    </source>
</evidence>
<organism evidence="18 19">
    <name type="scientific">Hortaea werneckii</name>
    <name type="common">Black yeast</name>
    <name type="synonym">Cladosporium werneckii</name>
    <dbReference type="NCBI Taxonomy" id="91943"/>
    <lineage>
        <taxon>Eukaryota</taxon>
        <taxon>Fungi</taxon>
        <taxon>Dikarya</taxon>
        <taxon>Ascomycota</taxon>
        <taxon>Pezizomycotina</taxon>
        <taxon>Dothideomycetes</taxon>
        <taxon>Dothideomycetidae</taxon>
        <taxon>Mycosphaerellales</taxon>
        <taxon>Teratosphaeriaceae</taxon>
        <taxon>Hortaea</taxon>
    </lineage>
</organism>
<feature type="transmembrane region" description="Helical" evidence="17">
    <location>
        <begin position="573"/>
        <end position="594"/>
    </location>
</feature>
<dbReference type="InterPro" id="IPR018456">
    <property type="entry name" value="PTR2_symporter_CS"/>
</dbReference>
<keyword evidence="6 14" id="KW-0812">Transmembrane</keyword>
<sequence>MNAGDADAAGIADIRRTSSVGKHDYRDEKQPYPVEGAVSSIGSEDEAEPTEEEMRTLRRVSGKIPWQAYTVTFVEFAERFSYYGTTAVFVNFIQQPRPFGSDTGAINPTQACIDAMGSEAACSQPGALGQGQRASTGLTTFNQFWAYLMPLVGGYIADTYLGRYMTVQWAILAAIIGHIILVVSAIPSVISDPNAALGVFALALVIFGIGTGGFKSNISPLLAEQIPQKRPIVITLKSGERVIQDPAVTISRVFLYFYLMINLGSLSGGIGMVYAERRIGFWLAYALPTFVFFLAPFVLIFCKKYYKLSPPTGSVLSRSMKLISLASKGCWSISPATTYKNFKRPDFWDAVKPSRLGSAAPEWMNTIDDQWVDQVARGFNACKVFFWLPLYWLAYNQMVGNLTSQSATLQLNGTPNDLINNLNPITLVVFIPIFDHVIYPGLRKAHIHFTPLKRITMGFFVAAMAMVSACVLQSYIYKMSACPRNYVNNGTWENEAGETIDCTAPINVWVQALPYCLIAFSEIGASISTLEFAYSKAPENMRGLVMGVNLFSNALSAAIGQALVPLAEDPLLIWNYGVVAIIAAVGGVAFWFTWRDLDAKEDEMNLIPESAYKGKENVPRQDRDDLAVLGLYFRLNAVHIMPRLRRMAIASVFAGSVNAVSLSELCTVPNVQAAVKSLDILGIDLDASSITAGIANSSSGGGGGGMAMQKRQEMSQYNSESYIYCNVSMTYAHTGRDDEVALLYAFPNQSDFTNRFYVAGGGGYSLSSSATGGLEYGAAGGATGAGYGSLDGTSYDDVVLYGNGSINWDATYMFGYQALGEMTIVGKPLTKAFYSMANSTKLYTYYEGCSDGGREGMSQVQRWGEEYDGVIAGAPAFRFGQQQVNHVFSSAVEHTMDYFPEPCALEKIVNATIDACDSLDGRADGVISRTDLCKLNFDLSSIIGTPYYCAAETSSSLGFGFSGGLRKRQGAEGSQTSSTPEQNGTVSAQDVEVAQKIYQGLHNSRGERAYLSWQIGSELSDASPSYDNTTGKYVLNIPSTGGEYVTKFVQLHDVDNLADLDGVTYDTLVEWMQIGMVRYLDSLQTTLPDLTAFKEAGGKLLHYHGESDPSVPAASSVHYWQSVKEIMYPSSSFSTAANASAESGESMNEALEDWYQFYLIPGAAHCNTNSLQPGPYPEDNMQTMIDWVESGVRPSRLNATVSSGEYEGEVQRLCMWPQRPLWHGNSSEFDCVDDEASIASWTYKFNAFKLPVY</sequence>
<keyword evidence="13" id="KW-1015">Disulfide bond</keyword>
<keyword evidence="5" id="KW-0719">Serine esterase</keyword>
<feature type="transmembrane region" description="Helical" evidence="17">
    <location>
        <begin position="196"/>
        <end position="214"/>
    </location>
</feature>
<evidence type="ECO:0000256" key="4">
    <source>
        <dbReference type="ARBA" id="ARBA00022448"/>
    </source>
</evidence>
<keyword evidence="9 15" id="KW-0378">Hydrolase</keyword>
<evidence type="ECO:0000256" key="11">
    <source>
        <dbReference type="ARBA" id="ARBA00022989"/>
    </source>
</evidence>
<evidence type="ECO:0000256" key="3">
    <source>
        <dbReference type="ARBA" id="ARBA00006249"/>
    </source>
</evidence>
<name>A0A3M7CJA1_HORWE</name>
<feature type="transmembrane region" description="Helical" evidence="17">
    <location>
        <begin position="422"/>
        <end position="442"/>
    </location>
</feature>
<evidence type="ECO:0000256" key="2">
    <source>
        <dbReference type="ARBA" id="ARBA00005982"/>
    </source>
</evidence>
<dbReference type="Pfam" id="PF07519">
    <property type="entry name" value="Tannase"/>
    <property type="match status" value="1"/>
</dbReference>
<gene>
    <name evidence="18" type="ORF">D0865_05917</name>
</gene>
<dbReference type="PANTHER" id="PTHR33938">
    <property type="entry name" value="FERULOYL ESTERASE B-RELATED"/>
    <property type="match status" value="1"/>
</dbReference>
<feature type="region of interest" description="Disordered" evidence="16">
    <location>
        <begin position="968"/>
        <end position="988"/>
    </location>
</feature>
<feature type="transmembrane region" description="Helical" evidence="17">
    <location>
        <begin position="281"/>
        <end position="302"/>
    </location>
</feature>
<dbReference type="FunFam" id="1.20.1250.20:FF:000085">
    <property type="entry name" value="MFS peptide transporter Ptr2"/>
    <property type="match status" value="1"/>
</dbReference>
<protein>
    <recommendedName>
        <fullName evidence="15">Carboxylic ester hydrolase</fullName>
        <ecNumber evidence="15">3.1.1.-</ecNumber>
    </recommendedName>
</protein>
<keyword evidence="12 17" id="KW-0472">Membrane</keyword>
<feature type="region of interest" description="Disordered" evidence="16">
    <location>
        <begin position="1"/>
        <end position="52"/>
    </location>
</feature>
<dbReference type="GO" id="GO:0030600">
    <property type="term" value="F:feruloyl esterase activity"/>
    <property type="evidence" value="ECO:0007669"/>
    <property type="project" value="UniProtKB-ARBA"/>
</dbReference>
<accession>A0A3M7CJA1</accession>
<dbReference type="Gene3D" id="1.20.1250.20">
    <property type="entry name" value="MFS general substrate transporter like domains"/>
    <property type="match status" value="1"/>
</dbReference>
<dbReference type="InterPro" id="IPR000109">
    <property type="entry name" value="POT_fam"/>
</dbReference>
<dbReference type="EMBL" id="QWIN01000411">
    <property type="protein sequence ID" value="RMY52198.1"/>
    <property type="molecule type" value="Genomic_DNA"/>
</dbReference>
<dbReference type="PROSITE" id="PS01023">
    <property type="entry name" value="PTR2_2"/>
    <property type="match status" value="1"/>
</dbReference>
<feature type="transmembrane region" description="Helical" evidence="17">
    <location>
        <begin position="512"/>
        <end position="534"/>
    </location>
</feature>
<keyword evidence="7" id="KW-0479">Metal-binding</keyword>
<dbReference type="GO" id="GO:0005886">
    <property type="term" value="C:plasma membrane"/>
    <property type="evidence" value="ECO:0007669"/>
    <property type="project" value="UniProtKB-ARBA"/>
</dbReference>
<feature type="transmembrane region" description="Helical" evidence="17">
    <location>
        <begin position="253"/>
        <end position="275"/>
    </location>
</feature>
<reference evidence="18 19" key="1">
    <citation type="journal article" date="2018" name="BMC Genomics">
        <title>Genomic evidence for intraspecific hybridization in a clonal and extremely halotolerant yeast.</title>
        <authorList>
            <person name="Gostincar C."/>
            <person name="Stajich J.E."/>
            <person name="Zupancic J."/>
            <person name="Zalar P."/>
            <person name="Gunde-Cimerman N."/>
        </authorList>
    </citation>
    <scope>NUCLEOTIDE SEQUENCE [LARGE SCALE GENOMIC DNA]</scope>
    <source>
        <strain evidence="18 19">EXF-151</strain>
    </source>
</reference>
<feature type="compositionally biased region" description="Low complexity" evidence="16">
    <location>
        <begin position="1"/>
        <end position="12"/>
    </location>
</feature>
<evidence type="ECO:0000256" key="16">
    <source>
        <dbReference type="SAM" id="MobiDB-lite"/>
    </source>
</evidence>
<evidence type="ECO:0000256" key="5">
    <source>
        <dbReference type="ARBA" id="ARBA00022487"/>
    </source>
</evidence>
<evidence type="ECO:0000256" key="12">
    <source>
        <dbReference type="ARBA" id="ARBA00023136"/>
    </source>
</evidence>
<keyword evidence="8" id="KW-0732">Signal</keyword>
<evidence type="ECO:0000313" key="18">
    <source>
        <dbReference type="EMBL" id="RMY52198.1"/>
    </source>
</evidence>
<feature type="transmembrane region" description="Helical" evidence="17">
    <location>
        <begin position="546"/>
        <end position="567"/>
    </location>
</feature>
<comment type="caution">
    <text evidence="18">The sequence shown here is derived from an EMBL/GenBank/DDBJ whole genome shotgun (WGS) entry which is preliminary data.</text>
</comment>
<evidence type="ECO:0000256" key="14">
    <source>
        <dbReference type="RuleBase" id="RU003755"/>
    </source>
</evidence>
<dbReference type="EC" id="3.1.1.-" evidence="15"/>
<evidence type="ECO:0000256" key="1">
    <source>
        <dbReference type="ARBA" id="ARBA00004141"/>
    </source>
</evidence>
<dbReference type="PANTHER" id="PTHR33938:SF7">
    <property type="entry name" value="CARBOXYLIC ESTER HYDROLASE"/>
    <property type="match status" value="1"/>
</dbReference>
<comment type="similarity">
    <text evidence="3 15">Belongs to the tannase family.</text>
</comment>
<feature type="transmembrane region" description="Helical" evidence="17">
    <location>
        <begin position="454"/>
        <end position="476"/>
    </location>
</feature>
<dbReference type="VEuPathDB" id="FungiDB:BTJ68_07436"/>
<feature type="compositionally biased region" description="Polar residues" evidence="16">
    <location>
        <begin position="972"/>
        <end position="988"/>
    </location>
</feature>